<sequence length="37" mass="4464">MTTLKQFFQSLINSQSRTIQCNYRNDYYGDLHCDKCQ</sequence>
<protein>
    <submittedName>
        <fullName evidence="1">Uncharacterized protein</fullName>
    </submittedName>
</protein>
<reference evidence="1 2" key="1">
    <citation type="submission" date="2018-06" db="EMBL/GenBank/DDBJ databases">
        <title>Genomic Encyclopedia of Type Strains, Phase IV (KMG-IV): sequencing the most valuable type-strain genomes for metagenomic binning, comparative biology and taxonomic classification.</title>
        <authorList>
            <person name="Goeker M."/>
        </authorList>
    </citation>
    <scope>NUCLEOTIDE SEQUENCE [LARGE SCALE GENOMIC DNA]</scope>
    <source>
        <strain evidence="1 2">DSM 24032</strain>
    </source>
</reference>
<accession>A0A395JR17</accession>
<proteinExistence type="predicted"/>
<evidence type="ECO:0000313" key="2">
    <source>
        <dbReference type="Proteomes" id="UP000253083"/>
    </source>
</evidence>
<dbReference type="InParanoid" id="A0A395JR17"/>
<keyword evidence="2" id="KW-1185">Reference proteome</keyword>
<organism evidence="1 2">
    <name type="scientific">Arenicella xantha</name>
    <dbReference type="NCBI Taxonomy" id="644221"/>
    <lineage>
        <taxon>Bacteria</taxon>
        <taxon>Pseudomonadati</taxon>
        <taxon>Pseudomonadota</taxon>
        <taxon>Gammaproteobacteria</taxon>
        <taxon>Arenicellales</taxon>
        <taxon>Arenicellaceae</taxon>
        <taxon>Arenicella</taxon>
    </lineage>
</organism>
<comment type="caution">
    <text evidence="1">The sequence shown here is derived from an EMBL/GenBank/DDBJ whole genome shotgun (WGS) entry which is preliminary data.</text>
</comment>
<dbReference type="AlphaFoldDB" id="A0A395JR17"/>
<gene>
    <name evidence="1" type="ORF">DFR28_102579</name>
</gene>
<evidence type="ECO:0000313" key="1">
    <source>
        <dbReference type="EMBL" id="RBP51160.1"/>
    </source>
</evidence>
<name>A0A395JR17_9GAMM</name>
<dbReference type="Proteomes" id="UP000253083">
    <property type="component" value="Unassembled WGS sequence"/>
</dbReference>
<dbReference type="EMBL" id="QNRT01000002">
    <property type="protein sequence ID" value="RBP51160.1"/>
    <property type="molecule type" value="Genomic_DNA"/>
</dbReference>